<dbReference type="AlphaFoldDB" id="A0AA97PGL2"/>
<keyword evidence="3" id="KW-0349">Heme</keyword>
<gene>
    <name evidence="7" type="ORF">OOU_Y34scaffold00875g1</name>
</gene>
<dbReference type="GO" id="GO:0004497">
    <property type="term" value="F:monooxygenase activity"/>
    <property type="evidence" value="ECO:0007669"/>
    <property type="project" value="InterPro"/>
</dbReference>
<dbReference type="InterPro" id="IPR036396">
    <property type="entry name" value="Cyt_P450_sf"/>
</dbReference>
<dbReference type="InterPro" id="IPR002401">
    <property type="entry name" value="Cyt_P450_E_grp-I"/>
</dbReference>
<dbReference type="PRINTS" id="PR00463">
    <property type="entry name" value="EP450I"/>
</dbReference>
<proteinExistence type="inferred from homology"/>
<keyword evidence="4" id="KW-0479">Metal-binding</keyword>
<evidence type="ECO:0000256" key="3">
    <source>
        <dbReference type="ARBA" id="ARBA00022617"/>
    </source>
</evidence>
<evidence type="ECO:0000256" key="6">
    <source>
        <dbReference type="SAM" id="Phobius"/>
    </source>
</evidence>
<dbReference type="Proteomes" id="UP000011086">
    <property type="component" value="Unassembled WGS sequence"/>
</dbReference>
<evidence type="ECO:0008006" key="8">
    <source>
        <dbReference type="Google" id="ProtNLM"/>
    </source>
</evidence>
<evidence type="ECO:0000313" key="7">
    <source>
        <dbReference type="EMBL" id="ELQ33803.1"/>
    </source>
</evidence>
<dbReference type="GO" id="GO:0016705">
    <property type="term" value="F:oxidoreductase activity, acting on paired donors, with incorporation or reduction of molecular oxygen"/>
    <property type="evidence" value="ECO:0007669"/>
    <property type="project" value="InterPro"/>
</dbReference>
<keyword evidence="5" id="KW-0408">Iron</keyword>
<evidence type="ECO:0000256" key="5">
    <source>
        <dbReference type="ARBA" id="ARBA00023004"/>
    </source>
</evidence>
<reference evidence="7" key="1">
    <citation type="journal article" date="2012" name="PLoS Genet.">
        <title>Comparative analysis of the genomes of two field isolates of the rice blast fungus Magnaporthe oryzae.</title>
        <authorList>
            <person name="Xue M."/>
            <person name="Yang J."/>
            <person name="Li Z."/>
            <person name="Hu S."/>
            <person name="Yao N."/>
            <person name="Dean R.A."/>
            <person name="Zhao W."/>
            <person name="Shen M."/>
            <person name="Zhang H."/>
            <person name="Li C."/>
            <person name="Liu L."/>
            <person name="Cao L."/>
            <person name="Xu X."/>
            <person name="Xing Y."/>
            <person name="Hsiang T."/>
            <person name="Zhang Z."/>
            <person name="Xu J.R."/>
            <person name="Peng Y.L."/>
        </authorList>
    </citation>
    <scope>NUCLEOTIDE SEQUENCE</scope>
    <source>
        <strain evidence="7">Y34</strain>
    </source>
</reference>
<dbReference type="EMBL" id="JH793767">
    <property type="protein sequence ID" value="ELQ33803.1"/>
    <property type="molecule type" value="Genomic_DNA"/>
</dbReference>
<comment type="similarity">
    <text evidence="2">Belongs to the cytochrome P450 family.</text>
</comment>
<accession>A0AA97PGL2</accession>
<dbReference type="InterPro" id="IPR001128">
    <property type="entry name" value="Cyt_P450"/>
</dbReference>
<evidence type="ECO:0000256" key="1">
    <source>
        <dbReference type="ARBA" id="ARBA00001971"/>
    </source>
</evidence>
<dbReference type="PANTHER" id="PTHR24305">
    <property type="entry name" value="CYTOCHROME P450"/>
    <property type="match status" value="1"/>
</dbReference>
<evidence type="ECO:0000256" key="4">
    <source>
        <dbReference type="ARBA" id="ARBA00022723"/>
    </source>
</evidence>
<keyword evidence="6" id="KW-0472">Membrane</keyword>
<dbReference type="GO" id="GO:0005506">
    <property type="term" value="F:iron ion binding"/>
    <property type="evidence" value="ECO:0007669"/>
    <property type="project" value="InterPro"/>
</dbReference>
<evidence type="ECO:0000256" key="2">
    <source>
        <dbReference type="ARBA" id="ARBA00010617"/>
    </source>
</evidence>
<dbReference type="Gene3D" id="1.10.630.10">
    <property type="entry name" value="Cytochrome P450"/>
    <property type="match status" value="1"/>
</dbReference>
<dbReference type="SUPFAM" id="SSF48264">
    <property type="entry name" value="Cytochrome P450"/>
    <property type="match status" value="1"/>
</dbReference>
<feature type="transmembrane region" description="Helical" evidence="6">
    <location>
        <begin position="12"/>
        <end position="36"/>
    </location>
</feature>
<dbReference type="PRINTS" id="PR00385">
    <property type="entry name" value="P450"/>
</dbReference>
<sequence length="442" mass="48990">MLSTSPLPGLSINSLLIATGLVLLAYMVAKSIYLAFLHPLSKFPGPPAAAVSNAYMDIYARPSSGKKVFLKLGEYERPGDISTTRDPGLHAIQKRALSKGFSIGAMRDQEKVLQQYLDSLLNQIRRLGSHGQNAIDIGEALNWFTLDIIGDLAFGESFDSVSQASNVAISLITDALRYTNVEYLQRQMPYIAPLAARLLFPMSLKQKHDEYQRLAAAKAKRRIEKADLDRQDFFSHLINDCRINEKELTATAWTIIMAGSETTATALTATIFYLLRYPDALSKLGREVRASFSSAELITGKSAGAAAFNLLRITRTRGTNEEKLITSTYSGDSILRLKYLNAVIEEGLRLFPPLAIGLPRESPGAVVDGHYIPQGTTVSVENFSMSYDPRYWEDPKAFKPERWLVGLGVDRPSEAHHPFPRARGRALAKTWLTSKCASYLRI</sequence>
<keyword evidence="6" id="KW-1133">Transmembrane helix</keyword>
<comment type="cofactor">
    <cofactor evidence="1">
        <name>heme</name>
        <dbReference type="ChEBI" id="CHEBI:30413"/>
    </cofactor>
</comment>
<dbReference type="InterPro" id="IPR050121">
    <property type="entry name" value="Cytochrome_P450_monoxygenase"/>
</dbReference>
<dbReference type="GO" id="GO:0020037">
    <property type="term" value="F:heme binding"/>
    <property type="evidence" value="ECO:0007669"/>
    <property type="project" value="InterPro"/>
</dbReference>
<dbReference type="PANTHER" id="PTHR24305:SF210">
    <property type="entry name" value="CYTOCHROME P450 MONOOXYGENASE ASQL-RELATED"/>
    <property type="match status" value="1"/>
</dbReference>
<dbReference type="Pfam" id="PF00067">
    <property type="entry name" value="p450"/>
    <property type="match status" value="2"/>
</dbReference>
<keyword evidence="6" id="KW-0812">Transmembrane</keyword>
<organism evidence="7">
    <name type="scientific">Pyricularia oryzae (strain Y34)</name>
    <name type="common">Rice blast fungus</name>
    <name type="synonym">Magnaporthe oryzae</name>
    <dbReference type="NCBI Taxonomy" id="1143189"/>
    <lineage>
        <taxon>Eukaryota</taxon>
        <taxon>Fungi</taxon>
        <taxon>Dikarya</taxon>
        <taxon>Ascomycota</taxon>
        <taxon>Pezizomycotina</taxon>
        <taxon>Sordariomycetes</taxon>
        <taxon>Sordariomycetidae</taxon>
        <taxon>Magnaporthales</taxon>
        <taxon>Pyriculariaceae</taxon>
        <taxon>Pyricularia</taxon>
    </lineage>
</organism>
<name>A0AA97PGL2_PYRO3</name>
<protein>
    <recommendedName>
        <fullName evidence="8">Cytochrome P450</fullName>
    </recommendedName>
</protein>